<feature type="transmembrane region" description="Helical" evidence="1">
    <location>
        <begin position="486"/>
        <end position="504"/>
    </location>
</feature>
<dbReference type="STRING" id="1157962.A0A250WSY6"/>
<evidence type="ECO:0008006" key="4">
    <source>
        <dbReference type="Google" id="ProtNLM"/>
    </source>
</evidence>
<evidence type="ECO:0000313" key="3">
    <source>
        <dbReference type="Proteomes" id="UP000232323"/>
    </source>
</evidence>
<feature type="transmembrane region" description="Helical" evidence="1">
    <location>
        <begin position="86"/>
        <end position="107"/>
    </location>
</feature>
<evidence type="ECO:0000256" key="1">
    <source>
        <dbReference type="SAM" id="Phobius"/>
    </source>
</evidence>
<feature type="transmembrane region" description="Helical" evidence="1">
    <location>
        <begin position="347"/>
        <end position="374"/>
    </location>
</feature>
<feature type="transmembrane region" description="Helical" evidence="1">
    <location>
        <begin position="278"/>
        <end position="297"/>
    </location>
</feature>
<keyword evidence="1" id="KW-1133">Transmembrane helix</keyword>
<feature type="transmembrane region" description="Helical" evidence="1">
    <location>
        <begin position="454"/>
        <end position="474"/>
    </location>
</feature>
<dbReference type="EMBL" id="BEGY01000005">
    <property type="protein sequence ID" value="GAX73935.1"/>
    <property type="molecule type" value="Genomic_DNA"/>
</dbReference>
<keyword evidence="1" id="KW-0812">Transmembrane</keyword>
<dbReference type="Proteomes" id="UP000232323">
    <property type="component" value="Unassembled WGS sequence"/>
</dbReference>
<feature type="transmembrane region" description="Helical" evidence="1">
    <location>
        <begin position="537"/>
        <end position="560"/>
    </location>
</feature>
<dbReference type="PANTHER" id="PTHR35313">
    <property type="entry name" value="NO EXINE FORMATION 1"/>
    <property type="match status" value="1"/>
</dbReference>
<feature type="transmembrane region" description="Helical" evidence="1">
    <location>
        <begin position="246"/>
        <end position="266"/>
    </location>
</feature>
<feature type="transmembrane region" description="Helical" evidence="1">
    <location>
        <begin position="427"/>
        <end position="448"/>
    </location>
</feature>
<feature type="transmembrane region" description="Helical" evidence="1">
    <location>
        <begin position="709"/>
        <end position="727"/>
    </location>
</feature>
<feature type="transmembrane region" description="Helical" evidence="1">
    <location>
        <begin position="739"/>
        <end position="758"/>
    </location>
</feature>
<name>A0A250WSY6_9CHLO</name>
<proteinExistence type="predicted"/>
<organism evidence="2 3">
    <name type="scientific">Chlamydomonas eustigma</name>
    <dbReference type="NCBI Taxonomy" id="1157962"/>
    <lineage>
        <taxon>Eukaryota</taxon>
        <taxon>Viridiplantae</taxon>
        <taxon>Chlorophyta</taxon>
        <taxon>core chlorophytes</taxon>
        <taxon>Chlorophyceae</taxon>
        <taxon>CS clade</taxon>
        <taxon>Chlamydomonadales</taxon>
        <taxon>Chlamydomonadaceae</taxon>
        <taxon>Chlamydomonas</taxon>
    </lineage>
</organism>
<protein>
    <recommendedName>
        <fullName evidence="4">NEF1-like protein</fullName>
    </recommendedName>
</protein>
<feature type="transmembrane region" description="Helical" evidence="1">
    <location>
        <begin position="1071"/>
        <end position="1091"/>
    </location>
</feature>
<feature type="transmembrane region" description="Helical" evidence="1">
    <location>
        <begin position="1031"/>
        <end position="1051"/>
    </location>
</feature>
<reference evidence="2 3" key="1">
    <citation type="submission" date="2017-08" db="EMBL/GenBank/DDBJ databases">
        <title>Acidophilic green algal genome provides insights into adaptation to an acidic environment.</title>
        <authorList>
            <person name="Hirooka S."/>
            <person name="Hirose Y."/>
            <person name="Kanesaki Y."/>
            <person name="Higuchi S."/>
            <person name="Fujiwara T."/>
            <person name="Onuma R."/>
            <person name="Era A."/>
            <person name="Ohbayashi R."/>
            <person name="Uzuka A."/>
            <person name="Nozaki H."/>
            <person name="Yoshikawa H."/>
            <person name="Miyagishima S.Y."/>
        </authorList>
    </citation>
    <scope>NUCLEOTIDE SEQUENCE [LARGE SCALE GENOMIC DNA]</scope>
    <source>
        <strain evidence="2 3">NIES-2499</strain>
    </source>
</reference>
<feature type="transmembrane region" description="Helical" evidence="1">
    <location>
        <begin position="844"/>
        <end position="863"/>
    </location>
</feature>
<feature type="transmembrane region" description="Helical" evidence="1">
    <location>
        <begin position="394"/>
        <end position="415"/>
    </location>
</feature>
<feature type="transmembrane region" description="Helical" evidence="1">
    <location>
        <begin position="581"/>
        <end position="603"/>
    </location>
</feature>
<dbReference type="PANTHER" id="PTHR35313:SF1">
    <property type="entry name" value="NO EXINE FORMATION 1"/>
    <property type="match status" value="1"/>
</dbReference>
<comment type="caution">
    <text evidence="2">The sequence shown here is derived from an EMBL/GenBank/DDBJ whole genome shotgun (WGS) entry which is preliminary data.</text>
</comment>
<evidence type="ECO:0000313" key="2">
    <source>
        <dbReference type="EMBL" id="GAX73935.1"/>
    </source>
</evidence>
<feature type="transmembrane region" description="Helical" evidence="1">
    <location>
        <begin position="789"/>
        <end position="810"/>
    </location>
</feature>
<feature type="transmembrane region" description="Helical" evidence="1">
    <location>
        <begin position="993"/>
        <end position="1010"/>
    </location>
</feature>
<gene>
    <name evidence="2" type="ORF">CEUSTIGMA_g1385.t1</name>
</gene>
<feature type="transmembrane region" description="Helical" evidence="1">
    <location>
        <begin position="58"/>
        <end position="80"/>
    </location>
</feature>
<feature type="transmembrane region" description="Helical" evidence="1">
    <location>
        <begin position="154"/>
        <end position="173"/>
    </location>
</feature>
<feature type="transmembrane region" description="Helical" evidence="1">
    <location>
        <begin position="317"/>
        <end position="335"/>
    </location>
</feature>
<feature type="transmembrane region" description="Helical" evidence="1">
    <location>
        <begin position="615"/>
        <end position="633"/>
    </location>
</feature>
<dbReference type="AlphaFoldDB" id="A0A250WSY6"/>
<keyword evidence="1" id="KW-0472">Membrane</keyword>
<feature type="transmembrane region" description="Helical" evidence="1">
    <location>
        <begin position="20"/>
        <end position="46"/>
    </location>
</feature>
<feature type="transmembrane region" description="Helical" evidence="1">
    <location>
        <begin position="128"/>
        <end position="148"/>
    </location>
</feature>
<feature type="transmembrane region" description="Helical" evidence="1">
    <location>
        <begin position="645"/>
        <end position="663"/>
    </location>
</feature>
<feature type="transmembrane region" description="Helical" evidence="1">
    <location>
        <begin position="219"/>
        <end position="240"/>
    </location>
</feature>
<feature type="transmembrane region" description="Helical" evidence="1">
    <location>
        <begin position="764"/>
        <end position="782"/>
    </location>
</feature>
<feature type="transmembrane region" description="Helical" evidence="1">
    <location>
        <begin position="934"/>
        <end position="959"/>
    </location>
</feature>
<sequence>MSQSRFTPNNFQYNGPIAVALTPCLVVAAAIGGKPVMATLAIGSMISYMMDTLQYREGAFTCAWITLGTSQLSFLLSLLFTSEADLPLILALAVSMSASAALVGMWVSLQFKWIQMQYPAVAIMFERILITGAIPLASIMHTLALALVVEAADVPFFLAASMCLLYFLLGRPLTSSFSNSKAGPPSIGGGRASKASVVGPTGVSAAQIASAVQSRFDSFLLALLTISVPSLAYMAIHWTVMFRHAVHMYSILLLASSAAVFICLIPQGLWWLPGPRRLVLLLRLCLLASALVAFMVGFEGRVVFYAFRQYIKLHPPWDWLAVTAALLGLGAAALAHQGGLFGQTVDVAVAGIIMLLCTTAGSLAVGVPLMWLPAPLVATCGLALYYDTGSLREYAVFVGGAAATSIWFVRQNFWFLDILVGTSHLHLLCKLLLVAMVPALMVPGLMAARASRTAIGALLMLQASFLCVLEEKLYAPYHQDDLAGEVMYPAYLVLATSGAAIAATRCLASEGQLPPSASWVLHSLHLAKLAMLVLPEAFLVLPTAVLLLAVLAPAFIYELDIPSAASGPARQRRLRLMPWQGLLHVLSVLLAVGMARFAVFDLVQFLSSSRPTEGVLLGTLLLVTAAGLLPLVWRCYLANQIATRLIALIVMAGALLIFLQPPMPLRGGARCPKLPLSLCPRLWDERHIPMHGTEDVEVWGRGLARKEHWPRWLLLAACMLGASAAALGGSATKRVSARLGLATASGLLVGGFLALEVVPRQEVLQGLIVGSCLVVVLFTVLLQSSVAKIPGLMPVVFAAWLLLLGSTMLLHTELPMPDLPAAARRLFPDSKVEVDREVWMTTRASLMGVFAAHALLMAFTLKLKAGSVLRQMEGKVSPDGHDASLYSLSEQYMSGAADLFCGIMPSRVFSRFSTLLQVRGNGSVALQRLSREGLLWIPCVGNVCTFIVFNLALALNTFITGGVPEAIFMLAPLLLLLSQDPLFLPELEDKQRYVPPAAVVSLYLAASGLLRELEVVSEQGGQAGSLRLLKGVLLIAAALPSHVQFITWLWSQKARSAGSVLMTAPLNILPILFASGALYRYLGFLGLLMGLTQYYAMKHIRNVGFKII</sequence>
<dbReference type="OrthoDB" id="10046650at2759"/>
<accession>A0A250WSY6</accession>
<keyword evidence="3" id="KW-1185">Reference proteome</keyword>